<keyword evidence="2" id="KW-0805">Transcription regulation</keyword>
<dbReference type="Pfam" id="PF02607">
    <property type="entry name" value="B12-binding_2"/>
    <property type="match status" value="1"/>
</dbReference>
<dbReference type="PANTHER" id="PTHR30204">
    <property type="entry name" value="REDOX-CYCLING DRUG-SENSING TRANSCRIPTIONAL ACTIVATOR SOXR"/>
    <property type="match status" value="1"/>
</dbReference>
<dbReference type="RefSeq" id="WP_128770960.1">
    <property type="nucleotide sequence ID" value="NZ_RXOC01000016.1"/>
</dbReference>
<keyword evidence="1" id="KW-0678">Repressor</keyword>
<accession>A0A4Q0M4F7</accession>
<dbReference type="GO" id="GO:0046872">
    <property type="term" value="F:metal ion binding"/>
    <property type="evidence" value="ECO:0007669"/>
    <property type="project" value="InterPro"/>
</dbReference>
<evidence type="ECO:0000256" key="3">
    <source>
        <dbReference type="ARBA" id="ARBA00023125"/>
    </source>
</evidence>
<dbReference type="Gene3D" id="1.10.1240.10">
    <property type="entry name" value="Methionine synthase domain"/>
    <property type="match status" value="1"/>
</dbReference>
<dbReference type="Pfam" id="PF13411">
    <property type="entry name" value="MerR_1"/>
    <property type="match status" value="1"/>
</dbReference>
<dbReference type="PANTHER" id="PTHR30204:SF69">
    <property type="entry name" value="MERR-FAMILY TRANSCRIPTIONAL REGULATOR"/>
    <property type="match status" value="1"/>
</dbReference>
<dbReference type="GO" id="GO:0003700">
    <property type="term" value="F:DNA-binding transcription factor activity"/>
    <property type="evidence" value="ECO:0007669"/>
    <property type="project" value="InterPro"/>
</dbReference>
<dbReference type="Gene3D" id="1.10.1660.10">
    <property type="match status" value="1"/>
</dbReference>
<evidence type="ECO:0000256" key="2">
    <source>
        <dbReference type="ARBA" id="ARBA00023015"/>
    </source>
</evidence>
<protein>
    <submittedName>
        <fullName evidence="6">MerR family transcriptional regulator</fullName>
    </submittedName>
</protein>
<dbReference type="Proteomes" id="UP000290848">
    <property type="component" value="Unassembled WGS sequence"/>
</dbReference>
<dbReference type="InterPro" id="IPR036724">
    <property type="entry name" value="Cobalamin-bd_sf"/>
</dbReference>
<evidence type="ECO:0000256" key="1">
    <source>
        <dbReference type="ARBA" id="ARBA00022491"/>
    </source>
</evidence>
<dbReference type="InterPro" id="IPR047057">
    <property type="entry name" value="MerR_fam"/>
</dbReference>
<dbReference type="EMBL" id="RXOC01000016">
    <property type="protein sequence ID" value="RXF67589.1"/>
    <property type="molecule type" value="Genomic_DNA"/>
</dbReference>
<dbReference type="AlphaFoldDB" id="A0A4Q0M4F7"/>
<reference evidence="6 7" key="1">
    <citation type="submission" date="2018-12" db="EMBL/GenBank/DDBJ databases">
        <title>The Draft Genome Sequence of the Soil Bacterium Pedobacter tournemirensis R1.</title>
        <authorList>
            <person name="He J."/>
        </authorList>
    </citation>
    <scope>NUCLEOTIDE SEQUENCE [LARGE SCALE GENOMIC DNA]</scope>
    <source>
        <strain evidence="6 7">R1</strain>
    </source>
</reference>
<feature type="domain" description="HTH merR-type" evidence="5">
    <location>
        <begin position="6"/>
        <end position="75"/>
    </location>
</feature>
<dbReference type="InterPro" id="IPR036594">
    <property type="entry name" value="Meth_synthase_dom"/>
</dbReference>
<dbReference type="CDD" id="cd01104">
    <property type="entry name" value="HTH_MlrA-CarA"/>
    <property type="match status" value="1"/>
</dbReference>
<gene>
    <name evidence="6" type="ORF">EKH83_18565</name>
</gene>
<sequence>MKIIENYSIRDLEKLSGVKAHTIRIWEKRYGIIRPSRTSTNIRYYTNEDLKQLLNISLLNKNGYKISAISKMSPSEILNHISAVMLLKDNTEGLNESLLMSLIEMNETRFTHAFMSMVIKVGFEKAIIKFIFPFFERIGVMWQTGSINPAQEHFFSNMIRQKLIAATDALDIDSQSDTKTVVLFLPENELHEIGLLFYNYALRARGYKTIYLGQAVPFESLEAVMDICRPDYVVTGVTNSIHSTGFQAFYERLQRLLPDNSIFLTGPVPKEISEKDDNRILTVKDLLLFLNIQL</sequence>
<dbReference type="GO" id="GO:0003677">
    <property type="term" value="F:DNA binding"/>
    <property type="evidence" value="ECO:0007669"/>
    <property type="project" value="UniProtKB-KW"/>
</dbReference>
<dbReference type="SMART" id="SM00422">
    <property type="entry name" value="HTH_MERR"/>
    <property type="match status" value="1"/>
</dbReference>
<dbReference type="Gene3D" id="3.40.50.280">
    <property type="entry name" value="Cobalamin-binding domain"/>
    <property type="match status" value="1"/>
</dbReference>
<evidence type="ECO:0000313" key="7">
    <source>
        <dbReference type="Proteomes" id="UP000290848"/>
    </source>
</evidence>
<dbReference type="GO" id="GO:0031419">
    <property type="term" value="F:cobalamin binding"/>
    <property type="evidence" value="ECO:0007669"/>
    <property type="project" value="InterPro"/>
</dbReference>
<dbReference type="PROSITE" id="PS50937">
    <property type="entry name" value="HTH_MERR_2"/>
    <property type="match status" value="1"/>
</dbReference>
<evidence type="ECO:0000259" key="5">
    <source>
        <dbReference type="PROSITE" id="PS50937"/>
    </source>
</evidence>
<dbReference type="InterPro" id="IPR009061">
    <property type="entry name" value="DNA-bd_dom_put_sf"/>
</dbReference>
<comment type="caution">
    <text evidence="6">The sequence shown here is derived from an EMBL/GenBank/DDBJ whole genome shotgun (WGS) entry which is preliminary data.</text>
</comment>
<keyword evidence="4" id="KW-0804">Transcription</keyword>
<evidence type="ECO:0000256" key="4">
    <source>
        <dbReference type="ARBA" id="ARBA00023163"/>
    </source>
</evidence>
<dbReference type="InterPro" id="IPR003759">
    <property type="entry name" value="Cbl-bd_cap"/>
</dbReference>
<proteinExistence type="predicted"/>
<evidence type="ECO:0000313" key="6">
    <source>
        <dbReference type="EMBL" id="RXF67589.1"/>
    </source>
</evidence>
<name>A0A4Q0M4F7_9SPHI</name>
<dbReference type="SUPFAM" id="SSF52242">
    <property type="entry name" value="Cobalamin (vitamin B12)-binding domain"/>
    <property type="match status" value="1"/>
</dbReference>
<dbReference type="SUPFAM" id="SSF46955">
    <property type="entry name" value="Putative DNA-binding domain"/>
    <property type="match status" value="1"/>
</dbReference>
<dbReference type="InterPro" id="IPR000551">
    <property type="entry name" value="MerR-type_HTH_dom"/>
</dbReference>
<keyword evidence="3" id="KW-0238">DNA-binding</keyword>
<organism evidence="6 7">
    <name type="scientific">Arcticibacter tournemirensis</name>
    <dbReference type="NCBI Taxonomy" id="699437"/>
    <lineage>
        <taxon>Bacteria</taxon>
        <taxon>Pseudomonadati</taxon>
        <taxon>Bacteroidota</taxon>
        <taxon>Sphingobacteriia</taxon>
        <taxon>Sphingobacteriales</taxon>
        <taxon>Sphingobacteriaceae</taxon>
        <taxon>Arcticibacter</taxon>
    </lineage>
</organism>